<dbReference type="OrthoDB" id="5337208at2759"/>
<name>U4LUQ9_PYROM</name>
<accession>U4LUQ9</accession>
<keyword evidence="2" id="KW-1185">Reference proteome</keyword>
<dbReference type="AlphaFoldDB" id="U4LUQ9"/>
<evidence type="ECO:0000313" key="2">
    <source>
        <dbReference type="Proteomes" id="UP000018144"/>
    </source>
</evidence>
<sequence length="94" mass="10194">MGNQEIPIRSPTPAFTMDVYTKSEASTYLMSQFFYMPSDTRSIWAITFSNTNAQLIAAAYTLLITSSSSSAGVSSSVWLPHSSKLKTIQTATSA</sequence>
<dbReference type="EMBL" id="HF936260">
    <property type="protein sequence ID" value="CCX33927.1"/>
    <property type="molecule type" value="Genomic_DNA"/>
</dbReference>
<dbReference type="Proteomes" id="UP000018144">
    <property type="component" value="Unassembled WGS sequence"/>
</dbReference>
<evidence type="ECO:0000313" key="1">
    <source>
        <dbReference type="EMBL" id="CCX33927.1"/>
    </source>
</evidence>
<proteinExistence type="predicted"/>
<reference evidence="1 2" key="1">
    <citation type="journal article" date="2013" name="PLoS Genet.">
        <title>The genome and development-dependent transcriptomes of Pyronema confluens: a window into fungal evolution.</title>
        <authorList>
            <person name="Traeger S."/>
            <person name="Altegoer F."/>
            <person name="Freitag M."/>
            <person name="Gabaldon T."/>
            <person name="Kempken F."/>
            <person name="Kumar A."/>
            <person name="Marcet-Houben M."/>
            <person name="Poggeler S."/>
            <person name="Stajich J.E."/>
            <person name="Nowrousian M."/>
        </authorList>
    </citation>
    <scope>NUCLEOTIDE SEQUENCE [LARGE SCALE GENOMIC DNA]</scope>
    <source>
        <strain evidence="2">CBS 100304</strain>
        <tissue evidence="1">Vegetative mycelium</tissue>
    </source>
</reference>
<gene>
    <name evidence="1" type="ORF">PCON_02190</name>
</gene>
<protein>
    <submittedName>
        <fullName evidence="1">Uncharacterized protein</fullName>
    </submittedName>
</protein>
<organism evidence="1 2">
    <name type="scientific">Pyronema omphalodes (strain CBS 100304)</name>
    <name type="common">Pyronema confluens</name>
    <dbReference type="NCBI Taxonomy" id="1076935"/>
    <lineage>
        <taxon>Eukaryota</taxon>
        <taxon>Fungi</taxon>
        <taxon>Dikarya</taxon>
        <taxon>Ascomycota</taxon>
        <taxon>Pezizomycotina</taxon>
        <taxon>Pezizomycetes</taxon>
        <taxon>Pezizales</taxon>
        <taxon>Pyronemataceae</taxon>
        <taxon>Pyronema</taxon>
    </lineage>
</organism>